<accession>A0A2S5DNK8</accession>
<dbReference type="SUPFAM" id="SSF51338">
    <property type="entry name" value="Composite domain of metallo-dependent hydrolases"/>
    <property type="match status" value="1"/>
</dbReference>
<protein>
    <submittedName>
        <fullName evidence="3">Amidohydrolase</fullName>
    </submittedName>
</protein>
<evidence type="ECO:0000313" key="3">
    <source>
        <dbReference type="EMBL" id="POZ80687.1"/>
    </source>
</evidence>
<dbReference type="InterPro" id="IPR013108">
    <property type="entry name" value="Amidohydro_3"/>
</dbReference>
<dbReference type="InterPro" id="IPR011059">
    <property type="entry name" value="Metal-dep_hydrolase_composite"/>
</dbReference>
<gene>
    <name evidence="3" type="ORF">C3743_33945</name>
</gene>
<dbReference type="InterPro" id="IPR032466">
    <property type="entry name" value="Metal_Hydrolase"/>
</dbReference>
<comment type="caution">
    <text evidence="3">The sequence shown here is derived from an EMBL/GenBank/DDBJ whole genome shotgun (WGS) entry which is preliminary data.</text>
</comment>
<dbReference type="CDD" id="cd01300">
    <property type="entry name" value="YtcJ_like"/>
    <property type="match status" value="1"/>
</dbReference>
<dbReference type="PANTHER" id="PTHR22642">
    <property type="entry name" value="IMIDAZOLONEPROPIONASE"/>
    <property type="match status" value="1"/>
</dbReference>
<evidence type="ECO:0000259" key="2">
    <source>
        <dbReference type="Pfam" id="PF07969"/>
    </source>
</evidence>
<dbReference type="PANTHER" id="PTHR22642:SF21">
    <property type="entry name" value="PERIPLASMIC PROTEIN"/>
    <property type="match status" value="1"/>
</dbReference>
<dbReference type="GO" id="GO:0016810">
    <property type="term" value="F:hydrolase activity, acting on carbon-nitrogen (but not peptide) bonds"/>
    <property type="evidence" value="ECO:0007669"/>
    <property type="project" value="InterPro"/>
</dbReference>
<dbReference type="AlphaFoldDB" id="A0A2S5DNK8"/>
<dbReference type="Gene3D" id="2.30.40.10">
    <property type="entry name" value="Urease, subunit C, domain 1"/>
    <property type="match status" value="1"/>
</dbReference>
<dbReference type="InterPro" id="IPR033932">
    <property type="entry name" value="YtcJ-like"/>
</dbReference>
<evidence type="ECO:0000313" key="4">
    <source>
        <dbReference type="Proteomes" id="UP000238655"/>
    </source>
</evidence>
<dbReference type="Gene3D" id="3.10.310.70">
    <property type="match status" value="1"/>
</dbReference>
<dbReference type="Proteomes" id="UP000238655">
    <property type="component" value="Chromosome 3"/>
</dbReference>
<reference evidence="3 4" key="1">
    <citation type="submission" date="2018-01" db="EMBL/GenBank/DDBJ databases">
        <title>Successful Treatment of Persistent Burkholderia cepacia Bacteremia with Ceftazidime-Avibactam.</title>
        <authorList>
            <person name="Tamma P."/>
            <person name="Fan Y."/>
            <person name="Bergman Y."/>
            <person name="Sick-Samuels A."/>
            <person name="Hsu A."/>
            <person name="Timp W."/>
            <person name="Simner P."/>
        </authorList>
    </citation>
    <scope>NUCLEOTIDE SEQUENCE [LARGE SCALE GENOMIC DNA]</scope>
    <source>
        <strain evidence="3 4">170816</strain>
    </source>
</reference>
<dbReference type="SUPFAM" id="SSF51556">
    <property type="entry name" value="Metallo-dependent hydrolases"/>
    <property type="match status" value="1"/>
</dbReference>
<proteinExistence type="predicted"/>
<feature type="domain" description="Amidohydrolase 3" evidence="2">
    <location>
        <begin position="92"/>
        <end position="574"/>
    </location>
</feature>
<feature type="region of interest" description="Disordered" evidence="1">
    <location>
        <begin position="581"/>
        <end position="618"/>
    </location>
</feature>
<dbReference type="Pfam" id="PF07969">
    <property type="entry name" value="Amidohydro_3"/>
    <property type="match status" value="1"/>
</dbReference>
<keyword evidence="3" id="KW-0378">Hydrolase</keyword>
<organism evidence="3 4">
    <name type="scientific">Burkholderia contaminans</name>
    <dbReference type="NCBI Taxonomy" id="488447"/>
    <lineage>
        <taxon>Bacteria</taxon>
        <taxon>Pseudomonadati</taxon>
        <taxon>Pseudomonadota</taxon>
        <taxon>Betaproteobacteria</taxon>
        <taxon>Burkholderiales</taxon>
        <taxon>Burkholderiaceae</taxon>
        <taxon>Burkholderia</taxon>
        <taxon>Burkholderia cepacia complex</taxon>
    </lineage>
</organism>
<dbReference type="Gene3D" id="3.20.20.140">
    <property type="entry name" value="Metal-dependent hydrolases"/>
    <property type="match status" value="1"/>
</dbReference>
<sequence length="662" mass="70503">MPMRAMQRVSVVRRCDARALRHGVRVRTGGPTVLRATEPARAADLVVFNGKIATQDEQRSFVSALAVKDGRIVATGDDRDVLRHAHGDTACLDLNGRTVIPGLVDAHLQAIRGGTHFNLELRWDGVPTLAAALELLHRQAVRTPAPHWVRVGGGWTALQFAEKRGPTVAELNAIALDTPVFVQHLGDSAWLNAAALRAIGYGRDTPDPPGGELRRDRHGRPTGLLLARSDPAVLAAALARAPVLGAADRINSTRQFMRALNRVGVTSVIDAGGDGLAYPDDYAAVIALARRGELTTRIAYALGARHAGREIDDFAQWIALTSPGDGDAFLRANGAGERLLFSAVDLGNFLDPRTELPASVEAELTAVVRLLVRHRWPFRLQATYDESIGRFLDVFEAVNRDTPFAGLRWCFDRCETMSDANIARVAALGGGVTVQPRMAFQGEAFIARDGAAAATRAPPIRAMLAAGLPVGAGSGALDAGSYNPFVALYWMVSGRSVGGTVLYPARNRLGRMEALRRYTVGSAWFSADEHRKGALVPGRYADFAVLSDDYFTIDMARIPQLSSVLTVVDGKVVHAEREFASLAPPPPPVSPGWSPVADGAPADGANGHGSPRASAAGDACMNPGTDACRARGPGRRFARPRYPTASAAGGRCEACGRRCAVC</sequence>
<name>A0A2S5DNK8_9BURK</name>
<dbReference type="EMBL" id="PQVP01000003">
    <property type="protein sequence ID" value="POZ80687.1"/>
    <property type="molecule type" value="Genomic_DNA"/>
</dbReference>
<evidence type="ECO:0000256" key="1">
    <source>
        <dbReference type="SAM" id="MobiDB-lite"/>
    </source>
</evidence>